<proteinExistence type="predicted"/>
<name>A0A7S9RJ35_9BACT</name>
<dbReference type="Proteomes" id="UP000594404">
    <property type="component" value="Chromosome"/>
</dbReference>
<evidence type="ECO:0000256" key="1">
    <source>
        <dbReference type="SAM" id="MobiDB-lite"/>
    </source>
</evidence>
<gene>
    <name evidence="2" type="ORF">CVT01_09060</name>
</gene>
<dbReference type="RefSeq" id="WP_107715088.1">
    <property type="nucleotide sequence ID" value="NZ_CP049266.1"/>
</dbReference>
<evidence type="ECO:0000313" key="3">
    <source>
        <dbReference type="Proteomes" id="UP000594404"/>
    </source>
</evidence>
<feature type="compositionally biased region" description="Low complexity" evidence="1">
    <location>
        <begin position="250"/>
        <end position="259"/>
    </location>
</feature>
<dbReference type="AlphaFoldDB" id="A0A7S9RJ35"/>
<dbReference type="Gene3D" id="2.60.40.10">
    <property type="entry name" value="Immunoglobulins"/>
    <property type="match status" value="1"/>
</dbReference>
<dbReference type="EMBL" id="CP049266">
    <property type="protein sequence ID" value="QPH92631.1"/>
    <property type="molecule type" value="Genomic_DNA"/>
</dbReference>
<sequence>MQTQVGVIKQISGLVVAVDQNGVSRVLKVGDALYLGEVVKTSSSSSKAVVSMDNGKDVTIFGDESLKLDENVAIGQKPNTVADVSDLQKALLNGEDLTKLEETAAGGNAAAAGGGDGVSLGAASFDEGGHYSNINENFRSIGDLNSARGAERIGGVSGAADNTGGDAGFVDTTIPTVTLDPINNTSTVVTGKVPNPDPNTKVTVEIPGHTPVTVPVNPDGTFSVPTPDNEPLKPGTEVKVTPKDDAGNGTPVTTPVSDVVPPQVDLTPKHDGTIEVVSHDNDATKVEISYTDNGGNTQTITVVKNPSAGWVVDSTPGKTTAPTGAFKLDPHSGKVTISDDATKDNTPVIAKATDGAGNTATGETAAPDKFTIKFNDDADGNGTITRGENYAEDGAKATATISIPNLAKDGSKIHVIGTGINDYYTVHKDASGNVTSVMDTKGNNVFDGDNGIKVSYDYNHYQTVRGNAANITAELEGTTLKATSSVKFENVGKTEVKFVELDEHGNVLNEKSDQITN</sequence>
<reference evidence="2 3" key="1">
    <citation type="journal article" date="2018" name="Emerg. Microbes Infect.">
        <title>Genomic analysis of oral Campylobacter concisus strains identified a potential bacterial molecular marker associated with active Crohn's disease.</title>
        <authorList>
            <person name="Liu F."/>
            <person name="Ma R."/>
            <person name="Tay C.Y.A."/>
            <person name="Octavia S."/>
            <person name="Lan R."/>
            <person name="Chung H.K.L."/>
            <person name="Riordan S.M."/>
            <person name="Grimm M.C."/>
            <person name="Leong R.W."/>
            <person name="Tanaka M.M."/>
            <person name="Connor S."/>
            <person name="Zhang L."/>
        </authorList>
    </citation>
    <scope>NUCLEOTIDE SEQUENCE [LARGE SCALE GENOMIC DNA]</scope>
    <source>
        <strain evidence="2 3">P1CDO3</strain>
    </source>
</reference>
<dbReference type="InterPro" id="IPR013783">
    <property type="entry name" value="Ig-like_fold"/>
</dbReference>
<dbReference type="NCBIfam" id="NF033682">
    <property type="entry name" value="retention_LapA"/>
    <property type="match status" value="1"/>
</dbReference>
<feature type="region of interest" description="Disordered" evidence="1">
    <location>
        <begin position="225"/>
        <end position="259"/>
    </location>
</feature>
<dbReference type="InterPro" id="IPR047777">
    <property type="entry name" value="LapA-like_RM"/>
</dbReference>
<accession>A0A7S9RJ35</accession>
<organism evidence="2 3">
    <name type="scientific">Campylobacter concisus</name>
    <dbReference type="NCBI Taxonomy" id="199"/>
    <lineage>
        <taxon>Bacteria</taxon>
        <taxon>Pseudomonadati</taxon>
        <taxon>Campylobacterota</taxon>
        <taxon>Epsilonproteobacteria</taxon>
        <taxon>Campylobacterales</taxon>
        <taxon>Campylobacteraceae</taxon>
        <taxon>Campylobacter</taxon>
    </lineage>
</organism>
<evidence type="ECO:0000313" key="2">
    <source>
        <dbReference type="EMBL" id="QPH92631.1"/>
    </source>
</evidence>
<protein>
    <submittedName>
        <fullName evidence="2">Retention module-containing protein</fullName>
    </submittedName>
</protein>